<comment type="caution">
    <text evidence="2">The sequence shown here is derived from an EMBL/GenBank/DDBJ whole genome shotgun (WGS) entry which is preliminary data.</text>
</comment>
<dbReference type="InterPro" id="IPR041705">
    <property type="entry name" value="PIN_Sll0205"/>
</dbReference>
<organism evidence="2 3">
    <name type="scientific">Acidicapsa dinghuensis</name>
    <dbReference type="NCBI Taxonomy" id="2218256"/>
    <lineage>
        <taxon>Bacteria</taxon>
        <taxon>Pseudomonadati</taxon>
        <taxon>Acidobacteriota</taxon>
        <taxon>Terriglobia</taxon>
        <taxon>Terriglobales</taxon>
        <taxon>Acidobacteriaceae</taxon>
        <taxon>Acidicapsa</taxon>
    </lineage>
</organism>
<reference evidence="3" key="1">
    <citation type="journal article" date="2019" name="Int. J. Syst. Evol. Microbiol.">
        <title>The Global Catalogue of Microorganisms (GCM) 10K type strain sequencing project: providing services to taxonomists for standard genome sequencing and annotation.</title>
        <authorList>
            <consortium name="The Broad Institute Genomics Platform"/>
            <consortium name="The Broad Institute Genome Sequencing Center for Infectious Disease"/>
            <person name="Wu L."/>
            <person name="Ma J."/>
        </authorList>
    </citation>
    <scope>NUCLEOTIDE SEQUENCE [LARGE SCALE GENOMIC DNA]</scope>
    <source>
        <strain evidence="3">JCM 4087</strain>
    </source>
</reference>
<proteinExistence type="predicted"/>
<dbReference type="RefSeq" id="WP_263334856.1">
    <property type="nucleotide sequence ID" value="NZ_JAGSYH010000002.1"/>
</dbReference>
<dbReference type="InterPro" id="IPR052919">
    <property type="entry name" value="TA_system_RNase"/>
</dbReference>
<dbReference type="Proteomes" id="UP001596091">
    <property type="component" value="Unassembled WGS sequence"/>
</dbReference>
<dbReference type="SUPFAM" id="SSF88723">
    <property type="entry name" value="PIN domain-like"/>
    <property type="match status" value="1"/>
</dbReference>
<evidence type="ECO:0000313" key="2">
    <source>
        <dbReference type="EMBL" id="MFC5860916.1"/>
    </source>
</evidence>
<evidence type="ECO:0000313" key="3">
    <source>
        <dbReference type="Proteomes" id="UP001596091"/>
    </source>
</evidence>
<dbReference type="PANTHER" id="PTHR36173:SF1">
    <property type="entry name" value="RIBONUCLEASE VAPC22"/>
    <property type="match status" value="1"/>
</dbReference>
<gene>
    <name evidence="2" type="ORF">ACFPT7_01265</name>
</gene>
<feature type="domain" description="PIN" evidence="1">
    <location>
        <begin position="7"/>
        <end position="123"/>
    </location>
</feature>
<protein>
    <submittedName>
        <fullName evidence="2">Type II toxin-antitoxin system VapC family toxin</fullName>
    </submittedName>
</protein>
<dbReference type="CDD" id="cd09872">
    <property type="entry name" value="PIN_Sll0205-like"/>
    <property type="match status" value="1"/>
</dbReference>
<dbReference type="Pfam" id="PF01850">
    <property type="entry name" value="PIN"/>
    <property type="match status" value="1"/>
</dbReference>
<sequence length="134" mass="14968">MSSISLLLDTHIIWWLGYQPQKLSDASREAIRAASLNRDRIALSAASLYELAWLIRQGRLIADVAPENFLEEIKRRFVILPIDGNIAERAALLANPFHGDPMDRIIVTTAIETGRQLVTADRAILTANLCATCW</sequence>
<accession>A0ABW1E9C6</accession>
<evidence type="ECO:0000259" key="1">
    <source>
        <dbReference type="Pfam" id="PF01850"/>
    </source>
</evidence>
<dbReference type="PANTHER" id="PTHR36173">
    <property type="entry name" value="RIBONUCLEASE VAPC16-RELATED"/>
    <property type="match status" value="1"/>
</dbReference>
<dbReference type="Gene3D" id="3.40.50.1010">
    <property type="entry name" value="5'-nuclease"/>
    <property type="match status" value="1"/>
</dbReference>
<keyword evidence="3" id="KW-1185">Reference proteome</keyword>
<dbReference type="InterPro" id="IPR029060">
    <property type="entry name" value="PIN-like_dom_sf"/>
</dbReference>
<dbReference type="EMBL" id="JBHSPH010000001">
    <property type="protein sequence ID" value="MFC5860916.1"/>
    <property type="molecule type" value="Genomic_DNA"/>
</dbReference>
<dbReference type="InterPro" id="IPR002716">
    <property type="entry name" value="PIN_dom"/>
</dbReference>
<name>A0ABW1E9C6_9BACT</name>